<feature type="compositionally biased region" description="Basic and acidic residues" evidence="1">
    <location>
        <begin position="15"/>
        <end position="27"/>
    </location>
</feature>
<name>A0A853AYG2_9PSEU</name>
<dbReference type="Proteomes" id="UP000549616">
    <property type="component" value="Unassembled WGS sequence"/>
</dbReference>
<accession>A0A853AYG2</accession>
<gene>
    <name evidence="2" type="ORF">HNR02_001081</name>
</gene>
<organism evidence="2 3">
    <name type="scientific">Amycolatopsis endophytica</name>
    <dbReference type="NCBI Taxonomy" id="860233"/>
    <lineage>
        <taxon>Bacteria</taxon>
        <taxon>Bacillati</taxon>
        <taxon>Actinomycetota</taxon>
        <taxon>Actinomycetes</taxon>
        <taxon>Pseudonocardiales</taxon>
        <taxon>Pseudonocardiaceae</taxon>
        <taxon>Amycolatopsis</taxon>
    </lineage>
</organism>
<reference evidence="2 3" key="1">
    <citation type="submission" date="2020-07" db="EMBL/GenBank/DDBJ databases">
        <title>Sequencing the genomes of 1000 actinobacteria strains.</title>
        <authorList>
            <person name="Klenk H.-P."/>
        </authorList>
    </citation>
    <scope>NUCLEOTIDE SEQUENCE [LARGE SCALE GENOMIC DNA]</scope>
    <source>
        <strain evidence="2 3">DSM 104006</strain>
    </source>
</reference>
<comment type="caution">
    <text evidence="2">The sequence shown here is derived from an EMBL/GenBank/DDBJ whole genome shotgun (WGS) entry which is preliminary data.</text>
</comment>
<evidence type="ECO:0000313" key="3">
    <source>
        <dbReference type="Proteomes" id="UP000549616"/>
    </source>
</evidence>
<sequence length="119" mass="13213">MSGFQAKLDAISAERTARNDLAGRRVETSLAESQARADDLVQQAATELQSLHERASRTTAAGWERPEKPDPNDSLGVDFEDPDLATEPTNRHAAPSRPRGRHVRTEEVEDDYSTKDWLA</sequence>
<protein>
    <submittedName>
        <fullName evidence="2">Uncharacterized protein</fullName>
    </submittedName>
</protein>
<keyword evidence="3" id="KW-1185">Reference proteome</keyword>
<feature type="region of interest" description="Disordered" evidence="1">
    <location>
        <begin position="1"/>
        <end position="119"/>
    </location>
</feature>
<dbReference type="AlphaFoldDB" id="A0A853AYG2"/>
<dbReference type="RefSeq" id="WP_179772108.1">
    <property type="nucleotide sequence ID" value="NZ_JACCFK010000001.1"/>
</dbReference>
<evidence type="ECO:0000313" key="2">
    <source>
        <dbReference type="EMBL" id="NYI87758.1"/>
    </source>
</evidence>
<evidence type="ECO:0000256" key="1">
    <source>
        <dbReference type="SAM" id="MobiDB-lite"/>
    </source>
</evidence>
<dbReference type="EMBL" id="JACCFK010000001">
    <property type="protein sequence ID" value="NYI87758.1"/>
    <property type="molecule type" value="Genomic_DNA"/>
</dbReference>
<proteinExistence type="predicted"/>